<name>A0ACB9JER3_9ASTR</name>
<proteinExistence type="predicted"/>
<dbReference type="Proteomes" id="UP001056120">
    <property type="component" value="Linkage Group LG04"/>
</dbReference>
<accession>A0ACB9JER3</accession>
<evidence type="ECO:0000313" key="2">
    <source>
        <dbReference type="Proteomes" id="UP001056120"/>
    </source>
</evidence>
<evidence type="ECO:0000313" key="1">
    <source>
        <dbReference type="EMBL" id="KAI3818230.1"/>
    </source>
</evidence>
<dbReference type="EMBL" id="CM042021">
    <property type="protein sequence ID" value="KAI3818230.1"/>
    <property type="molecule type" value="Genomic_DNA"/>
</dbReference>
<reference evidence="1 2" key="2">
    <citation type="journal article" date="2022" name="Mol. Ecol. Resour.">
        <title>The genomes of chicory, endive, great burdock and yacon provide insights into Asteraceae paleo-polyploidization history and plant inulin production.</title>
        <authorList>
            <person name="Fan W."/>
            <person name="Wang S."/>
            <person name="Wang H."/>
            <person name="Wang A."/>
            <person name="Jiang F."/>
            <person name="Liu H."/>
            <person name="Zhao H."/>
            <person name="Xu D."/>
            <person name="Zhang Y."/>
        </authorList>
    </citation>
    <scope>NUCLEOTIDE SEQUENCE [LARGE SCALE GENOMIC DNA]</scope>
    <source>
        <strain evidence="2">cv. Yunnan</strain>
        <tissue evidence="1">Leaves</tissue>
    </source>
</reference>
<organism evidence="1 2">
    <name type="scientific">Smallanthus sonchifolius</name>
    <dbReference type="NCBI Taxonomy" id="185202"/>
    <lineage>
        <taxon>Eukaryota</taxon>
        <taxon>Viridiplantae</taxon>
        <taxon>Streptophyta</taxon>
        <taxon>Embryophyta</taxon>
        <taxon>Tracheophyta</taxon>
        <taxon>Spermatophyta</taxon>
        <taxon>Magnoliopsida</taxon>
        <taxon>eudicotyledons</taxon>
        <taxon>Gunneridae</taxon>
        <taxon>Pentapetalae</taxon>
        <taxon>asterids</taxon>
        <taxon>campanulids</taxon>
        <taxon>Asterales</taxon>
        <taxon>Asteraceae</taxon>
        <taxon>Asteroideae</taxon>
        <taxon>Heliantheae alliance</taxon>
        <taxon>Millerieae</taxon>
        <taxon>Smallanthus</taxon>
    </lineage>
</organism>
<gene>
    <name evidence="1" type="ORF">L1987_12033</name>
</gene>
<reference evidence="2" key="1">
    <citation type="journal article" date="2022" name="Mol. Ecol. Resour.">
        <title>The genomes of chicory, endive, great burdock and yacon provide insights into Asteraceae palaeo-polyploidization history and plant inulin production.</title>
        <authorList>
            <person name="Fan W."/>
            <person name="Wang S."/>
            <person name="Wang H."/>
            <person name="Wang A."/>
            <person name="Jiang F."/>
            <person name="Liu H."/>
            <person name="Zhao H."/>
            <person name="Xu D."/>
            <person name="Zhang Y."/>
        </authorList>
    </citation>
    <scope>NUCLEOTIDE SEQUENCE [LARGE SCALE GENOMIC DNA]</scope>
    <source>
        <strain evidence="2">cv. Yunnan</strain>
    </source>
</reference>
<keyword evidence="2" id="KW-1185">Reference proteome</keyword>
<sequence>MFQPWRGPIPFLRIQIFRHEPLTKSHVTFWVVSGEAGVAGSPEKTRNKRRVLEDDGDSDELIALLQIHQSCRADSGTTGTQLRLSSDAPDDETSVALHTIAFLRIARV</sequence>
<comment type="caution">
    <text evidence="1">The sequence shown here is derived from an EMBL/GenBank/DDBJ whole genome shotgun (WGS) entry which is preliminary data.</text>
</comment>
<protein>
    <submittedName>
        <fullName evidence="1">Uncharacterized protein</fullName>
    </submittedName>
</protein>